<dbReference type="RefSeq" id="WP_072903553.1">
    <property type="nucleotide sequence ID" value="NZ_FRAD01000012.1"/>
</dbReference>
<keyword evidence="3" id="KW-1185">Reference proteome</keyword>
<dbReference type="Proteomes" id="UP000183952">
    <property type="component" value="Unassembled WGS sequence"/>
</dbReference>
<evidence type="ECO:0000256" key="1">
    <source>
        <dbReference type="SAM" id="Phobius"/>
    </source>
</evidence>
<sequence length="383" mass="44965">MKIVINEMKKIFNLKMVCLLIVGSTIFYQRFIAFHIDIFPNGRPEQDEYNIMVQMIKDYGHSMDEIEVKDFKKIHEAKVAKADKFLSTNEEFNQLEVYSYEDYLKKDYMSLTDENYEKLTEVKWKYLDREEGRVFWELQVYSKLIESYEHRDEYLEDLPWGNYNNRINEIINNNENESILSWSVFMNYNNIIIYFAVCIVIGIAFMLTPMFLKDKKAKVDYIQYSSRNGRKLFKDKLMAGFLSTLIITTIELAVCFFLYKGNKTSMFFGSNINSRFNSSFWFDITFGQYIIITFVSIYIISIITAFITMFISSKINHYIVGIGVQVPTLFVIGGVTATILLNQLFSTYIPKYSTTVIYTILIIVAVLITKVSIKKERTKDINS</sequence>
<dbReference type="STRING" id="1121331.SAMN02745248_01596"/>
<feature type="transmembrane region" description="Helical" evidence="1">
    <location>
        <begin position="352"/>
        <end position="373"/>
    </location>
</feature>
<feature type="transmembrane region" description="Helical" evidence="1">
    <location>
        <begin position="237"/>
        <end position="259"/>
    </location>
</feature>
<gene>
    <name evidence="2" type="ORF">SAMN02745248_01596</name>
</gene>
<keyword evidence="1" id="KW-1133">Transmembrane helix</keyword>
<keyword evidence="1" id="KW-0472">Membrane</keyword>
<evidence type="ECO:0008006" key="4">
    <source>
        <dbReference type="Google" id="ProtNLM"/>
    </source>
</evidence>
<name>A0A1M6P5H6_9CLOT</name>
<protein>
    <recommendedName>
        <fullName evidence="4">ABC-2 family transporter protein</fullName>
    </recommendedName>
</protein>
<proteinExistence type="predicted"/>
<dbReference type="OrthoDB" id="2199615at2"/>
<organism evidence="2 3">
    <name type="scientific">Hathewaya proteolytica DSM 3090</name>
    <dbReference type="NCBI Taxonomy" id="1121331"/>
    <lineage>
        <taxon>Bacteria</taxon>
        <taxon>Bacillati</taxon>
        <taxon>Bacillota</taxon>
        <taxon>Clostridia</taxon>
        <taxon>Eubacteriales</taxon>
        <taxon>Clostridiaceae</taxon>
        <taxon>Hathewaya</taxon>
    </lineage>
</organism>
<reference evidence="2 3" key="1">
    <citation type="submission" date="2016-11" db="EMBL/GenBank/DDBJ databases">
        <authorList>
            <person name="Jaros S."/>
            <person name="Januszkiewicz K."/>
            <person name="Wedrychowicz H."/>
        </authorList>
    </citation>
    <scope>NUCLEOTIDE SEQUENCE [LARGE SCALE GENOMIC DNA]</scope>
    <source>
        <strain evidence="2 3">DSM 3090</strain>
    </source>
</reference>
<keyword evidence="1" id="KW-0812">Transmembrane</keyword>
<accession>A0A1M6P5H6</accession>
<evidence type="ECO:0000313" key="2">
    <source>
        <dbReference type="EMBL" id="SHK03205.1"/>
    </source>
</evidence>
<evidence type="ECO:0000313" key="3">
    <source>
        <dbReference type="Proteomes" id="UP000183952"/>
    </source>
</evidence>
<feature type="transmembrane region" description="Helical" evidence="1">
    <location>
        <begin position="286"/>
        <end position="311"/>
    </location>
</feature>
<feature type="transmembrane region" description="Helical" evidence="1">
    <location>
        <begin position="318"/>
        <end position="340"/>
    </location>
</feature>
<feature type="transmembrane region" description="Helical" evidence="1">
    <location>
        <begin position="12"/>
        <end position="31"/>
    </location>
</feature>
<dbReference type="EMBL" id="FRAD01000012">
    <property type="protein sequence ID" value="SHK03205.1"/>
    <property type="molecule type" value="Genomic_DNA"/>
</dbReference>
<feature type="transmembrane region" description="Helical" evidence="1">
    <location>
        <begin position="191"/>
        <end position="212"/>
    </location>
</feature>
<dbReference type="AlphaFoldDB" id="A0A1M6P5H6"/>